<feature type="coiled-coil region" evidence="1">
    <location>
        <begin position="390"/>
        <end position="438"/>
    </location>
</feature>
<dbReference type="Proteomes" id="UP000018040">
    <property type="component" value="Unassembled WGS sequence"/>
</dbReference>
<accession>V6U0X3</accession>
<dbReference type="VEuPathDB" id="GiardiaDB:DHA2_151999"/>
<sequence>MPAANWFLEINIAEYIPVNFKIRSLHVRASARGRASARRSVQANTLMNMDTTSSPLPSDDPILEMALLVELYVQDLTLLGLFCQYIARYSYRVLYFSPELVCKKDTNASSTSTAIRQLLNTAADLSAEQLAEYTSALSLELHGHREKIDDNCKKLKETLALHRSYEECLTRERMAVRYTKDIQEVDALVRERGFCTACPTLVLHPSGRLHSYVISTAVLQSLLFLLDQKRHCPISSNRDSLIAADSQNTNAPAALNMGQLCNHLPPKPSLQTNILEAREPDEVISTVLFARGKESTHASITEQSVCSYSQDTNAQSKRPHVPVNTSDNEVDDLLAQLLSDDDHATTGAEAISSNLLSLQCDLIKSKGETSILATQREADSRKILELADEVKMLSASLDKKDERLASLERDFASISEHAQNLERNLAEQSAELTIKRKEASDNAIRADEKANELGLVSKELGIKLTLLKKAAAEIARLKELLTQKSDTIEFSTSKITELQNELELKDAEIRRNENRIERLHTELTEKTEALHALKLTDTKMRHDLEEAKDGMERASSRTTELENMLAQKTLQLDRKSNDLELLMEENTKFSAQIVALLNSTNSLKLEVEQLRLERNTSYGDIKRLSAELSQKEVDLCDALKKLEIESGRLAQTEELLSEKKIQLEKLTLDLTVKNNDIAKLTAESIAKTEEISCKSETIQQLHGEISTLHGKLLDDSSSAARIAEVKELLTTTNDLKTKIYDLESLNTELQQDSERYRLEINRLSLALEERDKPSTALINAAETKLRQKIPVDVSPSGSHGLDVSGSFDEKMEHMHTSWKRLQDVLDESEKEKQELVIRLQDAQKLIETLHAQVKRSNGLDNNTSHESHISEGKIHALQDELAASKAKVKSLREALSSLKVAYKSLLENMNEVTAVMNEQNIREEDYKKKLAKLTAEMEVLRAIRAPDDDTLSVEALSHEYTIVNEELKRTTTELSEVQAALQHATAREEALLERLADAAATTTSHAGHAALEGGVLNIAEMSETAVQTIAVLQDYLQEHSKTDTATNTDLPYNYRASSDVENEISGLHSTIATLTCELVQLRGECVLLKQQIQAGKGTV</sequence>
<organism evidence="2 3">
    <name type="scientific">Giardia intestinalis</name>
    <name type="common">Giardia lamblia</name>
    <dbReference type="NCBI Taxonomy" id="5741"/>
    <lineage>
        <taxon>Eukaryota</taxon>
        <taxon>Metamonada</taxon>
        <taxon>Diplomonadida</taxon>
        <taxon>Hexamitidae</taxon>
        <taxon>Giardiinae</taxon>
        <taxon>Giardia</taxon>
    </lineage>
</organism>
<dbReference type="VEuPathDB" id="GiardiaDB:GL50581_3779"/>
<dbReference type="OrthoDB" id="10255344at2759"/>
<gene>
    <name evidence="2" type="ORF">GSB_152543</name>
</gene>
<name>V6U0X3_GIAIN</name>
<feature type="coiled-coil region" evidence="1">
    <location>
        <begin position="649"/>
        <end position="683"/>
    </location>
</feature>
<feature type="coiled-coil region" evidence="1">
    <location>
        <begin position="467"/>
        <end position="592"/>
    </location>
</feature>
<dbReference type="VEuPathDB" id="GiardiaDB:GL50803_003868"/>
<dbReference type="AlphaFoldDB" id="V6U0X3"/>
<evidence type="ECO:0000313" key="2">
    <source>
        <dbReference type="EMBL" id="ESU44257.1"/>
    </source>
</evidence>
<protein>
    <submittedName>
        <fullName evidence="2">Chromosome segregation ATPase</fullName>
    </submittedName>
</protein>
<dbReference type="VEuPathDB" id="GiardiaDB:QR46_0525"/>
<proteinExistence type="predicted"/>
<reference evidence="2 3" key="2">
    <citation type="journal article" date="2013" name="Genome Biol. Evol.">
        <title>Genome sequencing of Giardia lamblia genotypes A2 and B isolates (DH and GS) and comparative analysis with the genomes of genotypes A1 and E (WB and Pig).</title>
        <authorList>
            <person name="Adam R.D."/>
            <person name="Dahlstrom E.W."/>
            <person name="Martens C.A."/>
            <person name="Bruno D.P."/>
            <person name="Barbian K.D."/>
            <person name="Ricklefs S.M."/>
            <person name="Hernandez M.M."/>
            <person name="Narla N.P."/>
            <person name="Patel R.B."/>
            <person name="Porcella S.F."/>
            <person name="Nash T.E."/>
        </authorList>
    </citation>
    <scope>NUCLEOTIDE SEQUENCE [LARGE SCALE GENOMIC DNA]</scope>
    <source>
        <strain evidence="2 3">GS</strain>
    </source>
</reference>
<reference evidence="3" key="1">
    <citation type="submission" date="2012-02" db="EMBL/GenBank/DDBJ databases">
        <title>Genome sequencing of Giardia lamblia Genotypes A2 and B isolates (DH and GS) and comparative analysis with the genomes of Genotypes A1 and E (WB and Pig).</title>
        <authorList>
            <person name="Adam R."/>
            <person name="Dahlstrom E."/>
            <person name="Martens C."/>
            <person name="Bruno D."/>
            <person name="Barbian K."/>
            <person name="Porcella S.F."/>
            <person name="Nash T."/>
        </authorList>
    </citation>
    <scope>NUCLEOTIDE SEQUENCE</scope>
    <source>
        <strain evidence="3">GS</strain>
    </source>
</reference>
<comment type="caution">
    <text evidence="2">The sequence shown here is derived from an EMBL/GenBank/DDBJ whole genome shotgun (WGS) entry which is preliminary data.</text>
</comment>
<keyword evidence="1" id="KW-0175">Coiled coil</keyword>
<evidence type="ECO:0000256" key="1">
    <source>
        <dbReference type="SAM" id="Coils"/>
    </source>
</evidence>
<feature type="coiled-coil region" evidence="1">
    <location>
        <begin position="967"/>
        <end position="994"/>
    </location>
</feature>
<dbReference type="EMBL" id="AHHH01000026">
    <property type="protein sequence ID" value="ESU44257.1"/>
    <property type="molecule type" value="Genomic_DNA"/>
</dbReference>
<feature type="coiled-coil region" evidence="1">
    <location>
        <begin position="818"/>
        <end position="943"/>
    </location>
</feature>
<evidence type="ECO:0000313" key="3">
    <source>
        <dbReference type="Proteomes" id="UP000018040"/>
    </source>
</evidence>